<comment type="caution">
    <text evidence="3">The sequence shown here is derived from an EMBL/GenBank/DDBJ whole genome shotgun (WGS) entry which is preliminary data.</text>
</comment>
<evidence type="ECO:0000313" key="4">
    <source>
        <dbReference type="Proteomes" id="UP000604825"/>
    </source>
</evidence>
<dbReference type="PANTHER" id="PTHR33286:SF50">
    <property type="entry name" value="BIFUNCTIONAL INHIBITOR_PLANT LIPID TRANSFER PROTEIN_SEED STORAGE HELICAL DOMAIN-CONTAINING PROTEIN"/>
    <property type="match status" value="1"/>
</dbReference>
<dbReference type="Proteomes" id="UP000604825">
    <property type="component" value="Unassembled WGS sequence"/>
</dbReference>
<feature type="signal peptide" evidence="1">
    <location>
        <begin position="1"/>
        <end position="27"/>
    </location>
</feature>
<keyword evidence="1" id="KW-0732">Signal</keyword>
<keyword evidence="4" id="KW-1185">Reference proteome</keyword>
<dbReference type="SUPFAM" id="SSF47699">
    <property type="entry name" value="Bifunctional inhibitor/lipid-transfer protein/seed storage 2S albumin"/>
    <property type="match status" value="1"/>
</dbReference>
<evidence type="ECO:0000259" key="2">
    <source>
        <dbReference type="Pfam" id="PF14368"/>
    </source>
</evidence>
<protein>
    <recommendedName>
        <fullName evidence="2">Bifunctional inhibitor/plant lipid transfer protein/seed storage helical domain-containing protein</fullName>
    </recommendedName>
</protein>
<evidence type="ECO:0000256" key="1">
    <source>
        <dbReference type="SAM" id="SignalP"/>
    </source>
</evidence>
<reference evidence="3" key="1">
    <citation type="submission" date="2020-10" db="EMBL/GenBank/DDBJ databases">
        <authorList>
            <person name="Han B."/>
            <person name="Lu T."/>
            <person name="Zhao Q."/>
            <person name="Huang X."/>
            <person name="Zhao Y."/>
        </authorList>
    </citation>
    <scope>NUCLEOTIDE SEQUENCE</scope>
</reference>
<evidence type="ECO:0000313" key="3">
    <source>
        <dbReference type="EMBL" id="CAD6212343.1"/>
    </source>
</evidence>
<dbReference type="OrthoDB" id="653734at2759"/>
<feature type="chain" id="PRO_5032846160" description="Bifunctional inhibitor/plant lipid transfer protein/seed storage helical domain-containing protein" evidence="1">
    <location>
        <begin position="28"/>
        <end position="138"/>
    </location>
</feature>
<organism evidence="3 4">
    <name type="scientific">Miscanthus lutarioriparius</name>
    <dbReference type="NCBI Taxonomy" id="422564"/>
    <lineage>
        <taxon>Eukaryota</taxon>
        <taxon>Viridiplantae</taxon>
        <taxon>Streptophyta</taxon>
        <taxon>Embryophyta</taxon>
        <taxon>Tracheophyta</taxon>
        <taxon>Spermatophyta</taxon>
        <taxon>Magnoliopsida</taxon>
        <taxon>Liliopsida</taxon>
        <taxon>Poales</taxon>
        <taxon>Poaceae</taxon>
        <taxon>PACMAD clade</taxon>
        <taxon>Panicoideae</taxon>
        <taxon>Andropogonodae</taxon>
        <taxon>Andropogoneae</taxon>
        <taxon>Saccharinae</taxon>
        <taxon>Miscanthus</taxon>
    </lineage>
</organism>
<dbReference type="AlphaFoldDB" id="A0A811MZ03"/>
<dbReference type="InterPro" id="IPR016140">
    <property type="entry name" value="Bifunc_inhib/LTP/seed_store"/>
</dbReference>
<dbReference type="PANTHER" id="PTHR33286">
    <property type="entry name" value="BIFUNCTIONAL INHIBITOR/LIPID-TRANSFER PROTEIN/SEED STORAGE 2S ALBUMIN SUPERFAMILY PROTEIN"/>
    <property type="match status" value="1"/>
</dbReference>
<dbReference type="EMBL" id="CAJGYO010000002">
    <property type="protein sequence ID" value="CAD6212343.1"/>
    <property type="molecule type" value="Genomic_DNA"/>
</dbReference>
<name>A0A811MZ03_9POAL</name>
<dbReference type="Pfam" id="PF14368">
    <property type="entry name" value="LTP_2"/>
    <property type="match status" value="1"/>
</dbReference>
<proteinExistence type="predicted"/>
<gene>
    <name evidence="3" type="ORF">NCGR_LOCUS8151</name>
</gene>
<feature type="domain" description="Bifunctional inhibitor/plant lipid transfer protein/seed storage helical" evidence="2">
    <location>
        <begin position="25"/>
        <end position="115"/>
    </location>
</feature>
<accession>A0A811MZ03</accession>
<dbReference type="InterPro" id="IPR036312">
    <property type="entry name" value="Bifun_inhib/LTP/seed_sf"/>
</dbReference>
<sequence length="138" mass="14664">MSQLRSPAGRLAATFLLILLAAATAFSAQLSPHDPQAPGSGCQNDIDALWSSCKKFVQKEGPKQPPSEECCKTIKATDADASCICDYLGSPDARNKLSLEKVFYVTKQCGVTIPKGCGEQLGQWSHVGTDADNDMLAS</sequence>
<dbReference type="Gene3D" id="1.10.110.10">
    <property type="entry name" value="Plant lipid-transfer and hydrophobic proteins"/>
    <property type="match status" value="1"/>
</dbReference>